<name>A0A5C5ZM59_9BACT</name>
<evidence type="ECO:0000313" key="2">
    <source>
        <dbReference type="EMBL" id="TWT87523.1"/>
    </source>
</evidence>
<evidence type="ECO:0000256" key="1">
    <source>
        <dbReference type="SAM" id="SignalP"/>
    </source>
</evidence>
<proteinExistence type="predicted"/>
<reference evidence="2 3" key="1">
    <citation type="submission" date="2019-02" db="EMBL/GenBank/DDBJ databases">
        <title>Deep-cultivation of Planctomycetes and their phenomic and genomic characterization uncovers novel biology.</title>
        <authorList>
            <person name="Wiegand S."/>
            <person name="Jogler M."/>
            <person name="Boedeker C."/>
            <person name="Pinto D."/>
            <person name="Vollmers J."/>
            <person name="Rivas-Marin E."/>
            <person name="Kohn T."/>
            <person name="Peeters S.H."/>
            <person name="Heuer A."/>
            <person name="Rast P."/>
            <person name="Oberbeckmann S."/>
            <person name="Bunk B."/>
            <person name="Jeske O."/>
            <person name="Meyerdierks A."/>
            <person name="Storesund J.E."/>
            <person name="Kallscheuer N."/>
            <person name="Luecker S."/>
            <person name="Lage O.M."/>
            <person name="Pohl T."/>
            <person name="Merkel B.J."/>
            <person name="Hornburger P."/>
            <person name="Mueller R.-W."/>
            <person name="Bruemmer F."/>
            <person name="Labrenz M."/>
            <person name="Spormann A.M."/>
            <person name="Op Den Camp H."/>
            <person name="Overmann J."/>
            <person name="Amann R."/>
            <person name="Jetten M.S.M."/>
            <person name="Mascher T."/>
            <person name="Medema M.H."/>
            <person name="Devos D.P."/>
            <person name="Kaster A.-K."/>
            <person name="Ovreas L."/>
            <person name="Rohde M."/>
            <person name="Galperin M.Y."/>
            <person name="Jogler C."/>
        </authorList>
    </citation>
    <scope>NUCLEOTIDE SEQUENCE [LARGE SCALE GENOMIC DNA]</scope>
    <source>
        <strain evidence="2 3">Mal64</strain>
    </source>
</reference>
<dbReference type="InterPro" id="IPR036691">
    <property type="entry name" value="Endo/exonu/phosph_ase_sf"/>
</dbReference>
<sequence precursor="true">MRGDRADLLRRFALARLAVLVSAALAGGAASDAAAQLRVVNYNTATGNSSPGYAGRSTDFNRVLDFIGREEINGIAKPIDVLILQEQSDAGSAASFAAELNLISGTSDYVAWSQNPFGTDGLDAGFVYNSATVTPFLEDWFGTGSSRATGRIGLNPVGYTNAALYIYSTHHTAGTGGGDYVERRNEAFDLRLITGDGQTNSGPSGTPFGGDSLPADANIIYAGDFNQRSSYEEPSSDPYAWASNPYQILQLGPSSGFGAGEAVDPIAAPGNWHNNFSFASIHTQSPHDGSFGLVTGGMDDRFDFQMVSTELNDGEGLSYIGPNAGDSQATAESYHTFGNNGTNYNQAASSSSNTGLDWIISQGETLPGMTSTQTRNAVRSSLARASDHSPVVADYQLPAVLSAIAGAVPPTLALGQAFDLNVAVSNAAAVLTSLGADELEYTLSVSGDLNGGAAGSDSALGGVNNHLVALDTSTAGAKLGTITVATASQSAENALIEIPISFDVIAALLGDTDSDGDLDADDIDTLYANLGSGDSLFDLDMDGGLADQQDVDTLVHTILGTEYGDLNLDKQIDIYDISTVSGSFGLGGGWAGGDMNGDSVIDIGDYSTVSGNFGFVASSNAVSVPEPDLALLLLLGIGITSGSAAASRRL</sequence>
<feature type="chain" id="PRO_5023081156" description="Endonuclease/Exonuclease/phosphatase family protein" evidence="1">
    <location>
        <begin position="27"/>
        <end position="650"/>
    </location>
</feature>
<dbReference type="EMBL" id="SJPQ01000003">
    <property type="protein sequence ID" value="TWT87523.1"/>
    <property type="molecule type" value="Genomic_DNA"/>
</dbReference>
<gene>
    <name evidence="2" type="ORF">Mal64_30640</name>
</gene>
<organism evidence="2 3">
    <name type="scientific">Pseudobythopirellula maris</name>
    <dbReference type="NCBI Taxonomy" id="2527991"/>
    <lineage>
        <taxon>Bacteria</taxon>
        <taxon>Pseudomonadati</taxon>
        <taxon>Planctomycetota</taxon>
        <taxon>Planctomycetia</taxon>
        <taxon>Pirellulales</taxon>
        <taxon>Lacipirellulaceae</taxon>
        <taxon>Pseudobythopirellula</taxon>
    </lineage>
</organism>
<dbReference type="InterPro" id="IPR018247">
    <property type="entry name" value="EF_Hand_1_Ca_BS"/>
</dbReference>
<accession>A0A5C5ZM59</accession>
<dbReference type="AlphaFoldDB" id="A0A5C5ZM59"/>
<comment type="caution">
    <text evidence="2">The sequence shown here is derived from an EMBL/GenBank/DDBJ whole genome shotgun (WGS) entry which is preliminary data.</text>
</comment>
<feature type="signal peptide" evidence="1">
    <location>
        <begin position="1"/>
        <end position="26"/>
    </location>
</feature>
<dbReference type="Proteomes" id="UP000315440">
    <property type="component" value="Unassembled WGS sequence"/>
</dbReference>
<dbReference type="SUPFAM" id="SSF56219">
    <property type="entry name" value="DNase I-like"/>
    <property type="match status" value="1"/>
</dbReference>
<dbReference type="Gene3D" id="1.10.1330.10">
    <property type="entry name" value="Dockerin domain"/>
    <property type="match status" value="1"/>
</dbReference>
<keyword evidence="1" id="KW-0732">Signal</keyword>
<dbReference type="PROSITE" id="PS00018">
    <property type="entry name" value="EF_HAND_1"/>
    <property type="match status" value="1"/>
</dbReference>
<dbReference type="InterPro" id="IPR036439">
    <property type="entry name" value="Dockerin_dom_sf"/>
</dbReference>
<evidence type="ECO:0008006" key="4">
    <source>
        <dbReference type="Google" id="ProtNLM"/>
    </source>
</evidence>
<dbReference type="GO" id="GO:0000272">
    <property type="term" value="P:polysaccharide catabolic process"/>
    <property type="evidence" value="ECO:0007669"/>
    <property type="project" value="InterPro"/>
</dbReference>
<protein>
    <recommendedName>
        <fullName evidence="4">Endonuclease/Exonuclease/phosphatase family protein</fullName>
    </recommendedName>
</protein>
<evidence type="ECO:0000313" key="3">
    <source>
        <dbReference type="Proteomes" id="UP000315440"/>
    </source>
</evidence>
<dbReference type="Gene3D" id="3.60.10.10">
    <property type="entry name" value="Endonuclease/exonuclease/phosphatase"/>
    <property type="match status" value="1"/>
</dbReference>
<keyword evidence="3" id="KW-1185">Reference proteome</keyword>